<dbReference type="InterPro" id="IPR043136">
    <property type="entry name" value="B30.2/SPRY_sf"/>
</dbReference>
<dbReference type="InterPro" id="IPR050618">
    <property type="entry name" value="Ubq-SigPath_Reg"/>
</dbReference>
<evidence type="ECO:0000313" key="4">
    <source>
        <dbReference type="EMBL" id="ORZ40864.1"/>
    </source>
</evidence>
<dbReference type="PANTHER" id="PTHR12864">
    <property type="entry name" value="RAN BINDING PROTEIN 9-RELATED"/>
    <property type="match status" value="1"/>
</dbReference>
<dbReference type="InterPro" id="IPR013320">
    <property type="entry name" value="ConA-like_dom_sf"/>
</dbReference>
<dbReference type="SUPFAM" id="SSF49899">
    <property type="entry name" value="Concanavalin A-like lectins/glucanases"/>
    <property type="match status" value="1"/>
</dbReference>
<dbReference type="InterPro" id="IPR003877">
    <property type="entry name" value="SPRY_dom"/>
</dbReference>
<keyword evidence="2" id="KW-0472">Membrane</keyword>
<keyword evidence="2" id="KW-1133">Transmembrane helix</keyword>
<evidence type="ECO:0000256" key="2">
    <source>
        <dbReference type="SAM" id="Phobius"/>
    </source>
</evidence>
<dbReference type="Gene3D" id="2.60.120.920">
    <property type="match status" value="1"/>
</dbReference>
<dbReference type="Proteomes" id="UP000193411">
    <property type="component" value="Unassembled WGS sequence"/>
</dbReference>
<evidence type="ECO:0000259" key="3">
    <source>
        <dbReference type="PROSITE" id="PS50188"/>
    </source>
</evidence>
<organism evidence="4 5">
    <name type="scientific">Catenaria anguillulae PL171</name>
    <dbReference type="NCBI Taxonomy" id="765915"/>
    <lineage>
        <taxon>Eukaryota</taxon>
        <taxon>Fungi</taxon>
        <taxon>Fungi incertae sedis</taxon>
        <taxon>Blastocladiomycota</taxon>
        <taxon>Blastocladiomycetes</taxon>
        <taxon>Blastocladiales</taxon>
        <taxon>Catenariaceae</taxon>
        <taxon>Catenaria</taxon>
    </lineage>
</organism>
<name>A0A1Y2I3R3_9FUNG</name>
<dbReference type="InterPro" id="IPR044736">
    <property type="entry name" value="Gid1/RanBPM/SPLA_SPRY"/>
</dbReference>
<comment type="caution">
    <text evidence="4">The sequence shown here is derived from an EMBL/GenBank/DDBJ whole genome shotgun (WGS) entry which is preliminary data.</text>
</comment>
<dbReference type="CDD" id="cd12885">
    <property type="entry name" value="SPRY_RanBP_like"/>
    <property type="match status" value="1"/>
</dbReference>
<dbReference type="Pfam" id="PF00622">
    <property type="entry name" value="SPRY"/>
    <property type="match status" value="1"/>
</dbReference>
<keyword evidence="5" id="KW-1185">Reference proteome</keyword>
<evidence type="ECO:0000313" key="5">
    <source>
        <dbReference type="Proteomes" id="UP000193411"/>
    </source>
</evidence>
<reference evidence="4 5" key="1">
    <citation type="submission" date="2016-07" db="EMBL/GenBank/DDBJ databases">
        <title>Pervasive Adenine N6-methylation of Active Genes in Fungi.</title>
        <authorList>
            <consortium name="DOE Joint Genome Institute"/>
            <person name="Mondo S.J."/>
            <person name="Dannebaum R.O."/>
            <person name="Kuo R.C."/>
            <person name="Labutti K."/>
            <person name="Haridas S."/>
            <person name="Kuo A."/>
            <person name="Salamov A."/>
            <person name="Ahrendt S.R."/>
            <person name="Lipzen A."/>
            <person name="Sullivan W."/>
            <person name="Andreopoulos W.B."/>
            <person name="Clum A."/>
            <person name="Lindquist E."/>
            <person name="Daum C."/>
            <person name="Ramamoorthy G.K."/>
            <person name="Gryganskyi A."/>
            <person name="Culley D."/>
            <person name="Magnuson J.K."/>
            <person name="James T.Y."/>
            <person name="O'Malley M.A."/>
            <person name="Stajich J.E."/>
            <person name="Spatafora J.W."/>
            <person name="Visel A."/>
            <person name="Grigoriev I.V."/>
        </authorList>
    </citation>
    <scope>NUCLEOTIDE SEQUENCE [LARGE SCALE GENOMIC DNA]</scope>
    <source>
        <strain evidence="4 5">PL171</strain>
    </source>
</reference>
<dbReference type="OrthoDB" id="258495at2759"/>
<feature type="transmembrane region" description="Helical" evidence="2">
    <location>
        <begin position="13"/>
        <end position="32"/>
    </location>
</feature>
<dbReference type="STRING" id="765915.A0A1Y2I3R3"/>
<sequence>SQPEPAGSHAPEIGSVMLGLFLLLIILCFVALRLSWRRIHTAPLEHQAPTMQRPRAGRHGDPEADDDGIEIVTVPVSTLARNPTSRSLSLGPDDMPAAVASAAAPGQMAVLPQGTSLFTSQHPPLAFPTDSVTLALMQSSPEQWTFLDPGFAFPELHLLLSPLVACDPDFKSVTLFADNQMGAPKRIQSTARPRALSVQTRLPVPIPPLLNDDDGSDIEPDGQHRDNMEAAHPSLRVASNLYFEVRIKALGVVVDKTPAKPDNNDLAAAALDQPIVAVGLAHGPFPPFRLPGWSKWSVGYHSHMGQLFLGANSSSGYQYGDTYGAGDVVGVGIDTVTRCVFFTLNGDRLPIAVELPVGSEAVFPTVGATGPCTVEYNFGTRPFFNAGLRVTDRVEFVGYAIDVLPAYEA</sequence>
<proteinExistence type="predicted"/>
<dbReference type="AlphaFoldDB" id="A0A1Y2I3R3"/>
<feature type="non-terminal residue" evidence="4">
    <location>
        <position position="1"/>
    </location>
</feature>
<gene>
    <name evidence="4" type="ORF">BCR44DRAFT_1423932</name>
</gene>
<dbReference type="SMART" id="SM00449">
    <property type="entry name" value="SPRY"/>
    <property type="match status" value="1"/>
</dbReference>
<feature type="domain" description="B30.2/SPRY" evidence="3">
    <location>
        <begin position="178"/>
        <end position="383"/>
    </location>
</feature>
<evidence type="ECO:0000256" key="1">
    <source>
        <dbReference type="SAM" id="MobiDB-lite"/>
    </source>
</evidence>
<dbReference type="EMBL" id="MCFL01000002">
    <property type="protein sequence ID" value="ORZ40864.1"/>
    <property type="molecule type" value="Genomic_DNA"/>
</dbReference>
<feature type="region of interest" description="Disordered" evidence="1">
    <location>
        <begin position="47"/>
        <end position="67"/>
    </location>
</feature>
<dbReference type="PROSITE" id="PS50188">
    <property type="entry name" value="B302_SPRY"/>
    <property type="match status" value="1"/>
</dbReference>
<keyword evidence="2" id="KW-0812">Transmembrane</keyword>
<protein>
    <recommendedName>
        <fullName evidence="3">B30.2/SPRY domain-containing protein</fullName>
    </recommendedName>
</protein>
<dbReference type="InterPro" id="IPR001870">
    <property type="entry name" value="B30.2/SPRY"/>
</dbReference>
<accession>A0A1Y2I3R3</accession>